<feature type="domain" description="H repeat-associated protein N-terminal" evidence="3">
    <location>
        <begin position="19"/>
        <end position="106"/>
    </location>
</feature>
<feature type="region of interest" description="Disordered" evidence="1">
    <location>
        <begin position="228"/>
        <end position="247"/>
    </location>
</feature>
<evidence type="ECO:0000259" key="3">
    <source>
        <dbReference type="Pfam" id="PF13808"/>
    </source>
</evidence>
<evidence type="ECO:0000259" key="2">
    <source>
        <dbReference type="Pfam" id="PF01609"/>
    </source>
</evidence>
<dbReference type="Pfam" id="PF13808">
    <property type="entry name" value="DDE_Tnp_1_assoc"/>
    <property type="match status" value="1"/>
</dbReference>
<dbReference type="InterPro" id="IPR032806">
    <property type="entry name" value="YbfD_N"/>
</dbReference>
<dbReference type="Proteomes" id="UP001611383">
    <property type="component" value="Chromosome"/>
</dbReference>
<dbReference type="Pfam" id="PF01609">
    <property type="entry name" value="DDE_Tnp_1"/>
    <property type="match status" value="1"/>
</dbReference>
<dbReference type="EMBL" id="CP043494">
    <property type="protein sequence ID" value="WNG50263.1"/>
    <property type="molecule type" value="Genomic_DNA"/>
</dbReference>
<dbReference type="InterPro" id="IPR047647">
    <property type="entry name" value="ISAs1_transpos"/>
</dbReference>
<proteinExistence type="predicted"/>
<organism evidence="4 7">
    <name type="scientific">Archangium minus</name>
    <dbReference type="NCBI Taxonomy" id="83450"/>
    <lineage>
        <taxon>Bacteria</taxon>
        <taxon>Pseudomonadati</taxon>
        <taxon>Myxococcota</taxon>
        <taxon>Myxococcia</taxon>
        <taxon>Myxococcales</taxon>
        <taxon>Cystobacterineae</taxon>
        <taxon>Archangiaceae</taxon>
        <taxon>Archangium</taxon>
    </lineage>
</organism>
<dbReference type="PANTHER" id="PTHR30298">
    <property type="entry name" value="H REPEAT-ASSOCIATED PREDICTED TRANSPOSASE"/>
    <property type="match status" value="1"/>
</dbReference>
<gene>
    <name evidence="4" type="ORF">F0U60_05870</name>
    <name evidence="5" type="ORF">F0U60_12845</name>
    <name evidence="6" type="ORF">F0U60_43625</name>
</gene>
<dbReference type="SUPFAM" id="SSF53098">
    <property type="entry name" value="Ribonuclease H-like"/>
    <property type="match status" value="1"/>
</dbReference>
<feature type="domain" description="Transposase IS4-like" evidence="2">
    <location>
        <begin position="116"/>
        <end position="357"/>
    </location>
</feature>
<dbReference type="InterPro" id="IPR002559">
    <property type="entry name" value="Transposase_11"/>
</dbReference>
<evidence type="ECO:0000313" key="6">
    <source>
        <dbReference type="EMBL" id="WNG50263.1"/>
    </source>
</evidence>
<dbReference type="NCBIfam" id="NF033564">
    <property type="entry name" value="transpos_ISAs1"/>
    <property type="match status" value="1"/>
</dbReference>
<name>A0ABY9WIR0_9BACT</name>
<dbReference type="EMBL" id="CP043494">
    <property type="protein sequence ID" value="WNG43674.1"/>
    <property type="molecule type" value="Genomic_DNA"/>
</dbReference>
<evidence type="ECO:0000256" key="1">
    <source>
        <dbReference type="SAM" id="MobiDB-lite"/>
    </source>
</evidence>
<evidence type="ECO:0000313" key="4">
    <source>
        <dbReference type="EMBL" id="WNG43674.1"/>
    </source>
</evidence>
<sequence length="393" mass="43042">MESQGQGGQGGQVVVQLILEHFGGLKDPRVARTKRHALSNVLVMALCAVIAGADGWEGLAQFARSRAQWLASFLDMPHGVPCADTFRRVLCALHPQAFEACMRRWMQALAREVRGQVVAVDGKSVRGALSKTLAGSPLHLVHVWASEQRLLLAQQAVAGAPGEVAAIPELLAQLQLQGAVVTVDANGCTAKVAQAVVHAGADYVLHLKGNRGPLYSHVKDMFAPVRANPEASHSGVDTHSRSVSKGHGRREVRTAWAVALRPEDLPPSAHKWPRLRTAVLLRRERTLKGKVSQEWHYYLSSLPPQARKLTGLIRGHWGVENGLHWCLDVCMGEDSRTIRHFNGAQNFAVLSRIALTLLRREKTLKAGVPTRRKKAGWDTDYLLRVLLAGFPEN</sequence>
<evidence type="ECO:0000313" key="7">
    <source>
        <dbReference type="Proteomes" id="UP001611383"/>
    </source>
</evidence>
<dbReference type="InterPro" id="IPR012337">
    <property type="entry name" value="RNaseH-like_sf"/>
</dbReference>
<evidence type="ECO:0000313" key="5">
    <source>
        <dbReference type="EMBL" id="WNG44881.1"/>
    </source>
</evidence>
<dbReference type="PANTHER" id="PTHR30298:SF0">
    <property type="entry name" value="PROTEIN YBFL-RELATED"/>
    <property type="match status" value="1"/>
</dbReference>
<keyword evidence="7" id="KW-1185">Reference proteome</keyword>
<dbReference type="InterPro" id="IPR051698">
    <property type="entry name" value="Transposase_11-like"/>
</dbReference>
<protein>
    <submittedName>
        <fullName evidence="4">ISAs1 family transposase</fullName>
    </submittedName>
</protein>
<dbReference type="EMBL" id="CP043494">
    <property type="protein sequence ID" value="WNG44881.1"/>
    <property type="molecule type" value="Genomic_DNA"/>
</dbReference>
<reference evidence="4 7" key="1">
    <citation type="submission" date="2019-08" db="EMBL/GenBank/DDBJ databases">
        <title>Archangium and Cystobacter genomes.</title>
        <authorList>
            <person name="Chen I.-C.K."/>
            <person name="Wielgoss S."/>
        </authorList>
    </citation>
    <scope>NUCLEOTIDE SEQUENCE [LARGE SCALE GENOMIC DNA]</scope>
    <source>
        <strain evidence="4 7">Cbm 6</strain>
    </source>
</reference>
<accession>A0ABY9WIR0</accession>